<organism evidence="1 2">
    <name type="scientific">Terriglobus roseus (strain DSM 18391 / NRRL B-41598 / KBS 63)</name>
    <dbReference type="NCBI Taxonomy" id="926566"/>
    <lineage>
        <taxon>Bacteria</taxon>
        <taxon>Pseudomonadati</taxon>
        <taxon>Acidobacteriota</taxon>
        <taxon>Terriglobia</taxon>
        <taxon>Terriglobales</taxon>
        <taxon>Acidobacteriaceae</taxon>
        <taxon>Terriglobus</taxon>
    </lineage>
</organism>
<evidence type="ECO:0000313" key="2">
    <source>
        <dbReference type="Proteomes" id="UP000006056"/>
    </source>
</evidence>
<reference evidence="1 2" key="1">
    <citation type="submission" date="2012-06" db="EMBL/GenBank/DDBJ databases">
        <title>Complete genome of Terriglobus roseus DSM 18391.</title>
        <authorList>
            <consortium name="US DOE Joint Genome Institute (JGI-PGF)"/>
            <person name="Lucas S."/>
            <person name="Copeland A."/>
            <person name="Lapidus A."/>
            <person name="Glavina del Rio T."/>
            <person name="Dalin E."/>
            <person name="Tice H."/>
            <person name="Bruce D."/>
            <person name="Goodwin L."/>
            <person name="Pitluck S."/>
            <person name="Peters L."/>
            <person name="Mikhailova N."/>
            <person name="Munk A.C.C."/>
            <person name="Kyrpides N."/>
            <person name="Mavromatis K."/>
            <person name="Ivanova N."/>
            <person name="Brettin T."/>
            <person name="Detter J.C."/>
            <person name="Han C."/>
            <person name="Larimer F."/>
            <person name="Land M."/>
            <person name="Hauser L."/>
            <person name="Markowitz V."/>
            <person name="Cheng J.-F."/>
            <person name="Hugenholtz P."/>
            <person name="Woyke T."/>
            <person name="Wu D."/>
            <person name="Brambilla E."/>
            <person name="Klenk H.-P."/>
            <person name="Eisen J.A."/>
        </authorList>
    </citation>
    <scope>NUCLEOTIDE SEQUENCE [LARGE SCALE GENOMIC DNA]</scope>
    <source>
        <strain evidence="2">DSM 18391 / NRRL B-41598 / KBS 63</strain>
    </source>
</reference>
<protein>
    <submittedName>
        <fullName evidence="1">Uncharacterized protein</fullName>
    </submittedName>
</protein>
<dbReference type="RefSeq" id="WP_014786242.1">
    <property type="nucleotide sequence ID" value="NC_018014.1"/>
</dbReference>
<dbReference type="KEGG" id="trs:Terro_2742"/>
<sequence length="233" mass="25482">MLVVVGGHTRNIGKTTLSTQVLGAFPEMRWTAMKITQYGHGVCSANGEACDCATADHSIAFSEERSRISGTDTSRMLVAGAVRVLWVRTQQGDLAAGSLSEAMPRLRKEIAKAENMLVESNSILRFLRPDLYLAVLDPTVADFKPSALRYLDRADALFVPNGTDLKRAKWQGIAPAVYQGKPVFELREDALGSDAEAWLIARMSPLRPEISATKMLHLRKTKPAAEEPTANSK</sequence>
<dbReference type="InterPro" id="IPR027417">
    <property type="entry name" value="P-loop_NTPase"/>
</dbReference>
<dbReference type="Gene3D" id="3.40.50.300">
    <property type="entry name" value="P-loop containing nucleotide triphosphate hydrolases"/>
    <property type="match status" value="1"/>
</dbReference>
<keyword evidence="2" id="KW-1185">Reference proteome</keyword>
<dbReference type="eggNOG" id="ENOG502ZCDB">
    <property type="taxonomic scope" value="Bacteria"/>
</dbReference>
<dbReference type="Proteomes" id="UP000006056">
    <property type="component" value="Chromosome"/>
</dbReference>
<dbReference type="AlphaFoldDB" id="I3ZIB0"/>
<gene>
    <name evidence="1" type="ordered locus">Terro_2742</name>
</gene>
<dbReference type="EMBL" id="CP003379">
    <property type="protein sequence ID" value="AFL88978.1"/>
    <property type="molecule type" value="Genomic_DNA"/>
</dbReference>
<name>I3ZIB0_TERRK</name>
<evidence type="ECO:0000313" key="1">
    <source>
        <dbReference type="EMBL" id="AFL88978.1"/>
    </source>
</evidence>
<accession>I3ZIB0</accession>
<dbReference type="STRING" id="926566.Terro_2742"/>
<proteinExistence type="predicted"/>
<dbReference type="HOGENOM" id="CLU_1288363_0_0_0"/>